<feature type="binding site" evidence="7">
    <location>
        <position position="66"/>
    </location>
    <ligand>
        <name>Mg(2+)</name>
        <dbReference type="ChEBI" id="CHEBI:18420"/>
        <label>1</label>
    </ligand>
</feature>
<sequence>MNLLKEIPAGDKPPEKINVVVEVISGSRDKYEYNPEWEAFVLDRVIHSSVVFPVDYGFMPQTWCNDNDPLDIMILTYEPFEVGCIIKARLIGVLILEDEKGLDSKILSVPIDDPRFKEFKDIKDVPEHLLKEIQEFFETYKRLEPKKWAKFKGWRDAKEAKKIINSALDLYKKKFK</sequence>
<evidence type="ECO:0000313" key="9">
    <source>
        <dbReference type="Proteomes" id="UP000230055"/>
    </source>
</evidence>
<dbReference type="Proteomes" id="UP000230055">
    <property type="component" value="Unassembled WGS sequence"/>
</dbReference>
<dbReference type="InterPro" id="IPR008162">
    <property type="entry name" value="Pyrophosphatase"/>
</dbReference>
<keyword evidence="4 7" id="KW-0378">Hydrolase</keyword>
<reference evidence="9" key="1">
    <citation type="submission" date="2017-09" db="EMBL/GenBank/DDBJ databases">
        <title>Depth-based differentiation of microbial function through sediment-hosted aquifers and enrichment of novel symbionts in the deep terrestrial subsurface.</title>
        <authorList>
            <person name="Probst A.J."/>
            <person name="Ladd B."/>
            <person name="Jarett J.K."/>
            <person name="Geller-Mcgrath D.E."/>
            <person name="Sieber C.M.K."/>
            <person name="Emerson J.B."/>
            <person name="Anantharaman K."/>
            <person name="Thomas B.C."/>
            <person name="Malmstrom R."/>
            <person name="Stieglmeier M."/>
            <person name="Klingl A."/>
            <person name="Woyke T."/>
            <person name="Ryan C.M."/>
            <person name="Banfield J.F."/>
        </authorList>
    </citation>
    <scope>NUCLEOTIDE SEQUENCE [LARGE SCALE GENOMIC DNA]</scope>
</reference>
<dbReference type="InterPro" id="IPR036649">
    <property type="entry name" value="Pyrophosphatase_sf"/>
</dbReference>
<comment type="function">
    <text evidence="7">Catalyzes the hydrolysis of inorganic pyrophosphate (PPi) forming two phosphate ions.</text>
</comment>
<dbReference type="Gene3D" id="3.90.80.10">
    <property type="entry name" value="Inorganic pyrophosphatase"/>
    <property type="match status" value="1"/>
</dbReference>
<comment type="catalytic activity">
    <reaction evidence="6 7">
        <text>diphosphate + H2O = 2 phosphate + H(+)</text>
        <dbReference type="Rhea" id="RHEA:24576"/>
        <dbReference type="ChEBI" id="CHEBI:15377"/>
        <dbReference type="ChEBI" id="CHEBI:15378"/>
        <dbReference type="ChEBI" id="CHEBI:33019"/>
        <dbReference type="ChEBI" id="CHEBI:43474"/>
        <dbReference type="EC" id="3.6.1.1"/>
    </reaction>
</comment>
<feature type="binding site" evidence="7">
    <location>
        <position position="30"/>
    </location>
    <ligand>
        <name>substrate</name>
    </ligand>
</feature>
<evidence type="ECO:0000256" key="2">
    <source>
        <dbReference type="ARBA" id="ARBA00022490"/>
    </source>
</evidence>
<evidence type="ECO:0000313" key="8">
    <source>
        <dbReference type="EMBL" id="PIY90900.1"/>
    </source>
</evidence>
<comment type="caution">
    <text evidence="8">The sequence shown here is derived from an EMBL/GenBank/DDBJ whole genome shotgun (WGS) entry which is preliminary data.</text>
</comment>
<dbReference type="FunFam" id="3.90.80.10:FF:000003">
    <property type="entry name" value="Inorganic pyrophosphatase"/>
    <property type="match status" value="1"/>
</dbReference>
<comment type="subcellular location">
    <subcellularLocation>
        <location evidence="7">Cytoplasm</location>
    </subcellularLocation>
</comment>
<dbReference type="AlphaFoldDB" id="A0A2M7R7W7"/>
<name>A0A2M7R7W7_9BACT</name>
<dbReference type="CDD" id="cd00412">
    <property type="entry name" value="pyrophosphatase"/>
    <property type="match status" value="1"/>
</dbReference>
<dbReference type="GO" id="GO:0004427">
    <property type="term" value="F:inorganic diphosphate phosphatase activity"/>
    <property type="evidence" value="ECO:0007669"/>
    <property type="project" value="UniProtKB-UniRule"/>
</dbReference>
<evidence type="ECO:0000256" key="7">
    <source>
        <dbReference type="HAMAP-Rule" id="MF_00209"/>
    </source>
</evidence>
<feature type="binding site" evidence="7">
    <location>
        <position position="56"/>
    </location>
    <ligand>
        <name>substrate</name>
    </ligand>
</feature>
<gene>
    <name evidence="7" type="primary">ppa</name>
    <name evidence="8" type="ORF">COY72_01025</name>
</gene>
<keyword evidence="3 7" id="KW-0479">Metal-binding</keyword>
<protein>
    <recommendedName>
        <fullName evidence="7">Inorganic pyrophosphatase</fullName>
        <ecNumber evidence="7">3.6.1.1</ecNumber>
    </recommendedName>
    <alternativeName>
        <fullName evidence="7">Pyrophosphate phospho-hydrolase</fullName>
        <shortName evidence="7">PPase</shortName>
    </alternativeName>
</protein>
<comment type="similarity">
    <text evidence="7">Belongs to the PPase family.</text>
</comment>
<accession>A0A2M7R7W7</accession>
<evidence type="ECO:0000256" key="1">
    <source>
        <dbReference type="ARBA" id="ARBA00001946"/>
    </source>
</evidence>
<dbReference type="EC" id="3.6.1.1" evidence="7"/>
<dbReference type="Pfam" id="PF00719">
    <property type="entry name" value="Pyrophosphatase"/>
    <property type="match status" value="1"/>
</dbReference>
<dbReference type="SUPFAM" id="SSF50324">
    <property type="entry name" value="Inorganic pyrophosphatase"/>
    <property type="match status" value="1"/>
</dbReference>
<dbReference type="GO" id="GO:0005737">
    <property type="term" value="C:cytoplasm"/>
    <property type="evidence" value="ECO:0007669"/>
    <property type="project" value="UniProtKB-SubCell"/>
</dbReference>
<dbReference type="HAMAP" id="MF_00209">
    <property type="entry name" value="Inorganic_PPase"/>
    <property type="match status" value="1"/>
</dbReference>
<dbReference type="GO" id="GO:0000287">
    <property type="term" value="F:magnesium ion binding"/>
    <property type="evidence" value="ECO:0007669"/>
    <property type="project" value="UniProtKB-UniRule"/>
</dbReference>
<feature type="binding site" evidence="7">
    <location>
        <position position="103"/>
    </location>
    <ligand>
        <name>Mg(2+)</name>
        <dbReference type="ChEBI" id="CHEBI:18420"/>
        <label>1</label>
    </ligand>
</feature>
<dbReference type="PROSITE" id="PS00387">
    <property type="entry name" value="PPASE"/>
    <property type="match status" value="1"/>
</dbReference>
<evidence type="ECO:0000256" key="6">
    <source>
        <dbReference type="ARBA" id="ARBA00047820"/>
    </source>
</evidence>
<evidence type="ECO:0000256" key="3">
    <source>
        <dbReference type="ARBA" id="ARBA00022723"/>
    </source>
</evidence>
<keyword evidence="2 7" id="KW-0963">Cytoplasm</keyword>
<feature type="binding site" evidence="7">
    <location>
        <position position="71"/>
    </location>
    <ligand>
        <name>Mg(2+)</name>
        <dbReference type="ChEBI" id="CHEBI:18420"/>
        <label>1</label>
    </ligand>
</feature>
<feature type="binding site" evidence="7">
    <location>
        <position position="44"/>
    </location>
    <ligand>
        <name>substrate</name>
    </ligand>
</feature>
<proteinExistence type="inferred from homology"/>
<comment type="cofactor">
    <cofactor evidence="1 7">
        <name>Mg(2+)</name>
        <dbReference type="ChEBI" id="CHEBI:18420"/>
    </cofactor>
</comment>
<keyword evidence="5 7" id="KW-0460">Magnesium</keyword>
<feature type="binding site" evidence="7">
    <location>
        <position position="140"/>
    </location>
    <ligand>
        <name>substrate</name>
    </ligand>
</feature>
<comment type="subunit">
    <text evidence="7">Homohexamer.</text>
</comment>
<dbReference type="PANTHER" id="PTHR10286">
    <property type="entry name" value="INORGANIC PYROPHOSPHATASE"/>
    <property type="match status" value="1"/>
</dbReference>
<dbReference type="GO" id="GO:0006796">
    <property type="term" value="P:phosphate-containing compound metabolic process"/>
    <property type="evidence" value="ECO:0007669"/>
    <property type="project" value="InterPro"/>
</dbReference>
<feature type="binding site" evidence="7">
    <location>
        <position position="71"/>
    </location>
    <ligand>
        <name>Mg(2+)</name>
        <dbReference type="ChEBI" id="CHEBI:18420"/>
        <label>2</label>
    </ligand>
</feature>
<organism evidence="8 9">
    <name type="scientific">Candidatus Nealsonbacteria bacterium CG_4_10_14_0_8_um_filter_35_10</name>
    <dbReference type="NCBI Taxonomy" id="1974683"/>
    <lineage>
        <taxon>Bacteria</taxon>
        <taxon>Candidatus Nealsoniibacteriota</taxon>
    </lineage>
</organism>
<dbReference type="EMBL" id="PFLX01000026">
    <property type="protein sequence ID" value="PIY90900.1"/>
    <property type="molecule type" value="Genomic_DNA"/>
</dbReference>
<evidence type="ECO:0000256" key="5">
    <source>
        <dbReference type="ARBA" id="ARBA00022842"/>
    </source>
</evidence>
<evidence type="ECO:0000256" key="4">
    <source>
        <dbReference type="ARBA" id="ARBA00022801"/>
    </source>
</evidence>